<dbReference type="Pfam" id="PF08818">
    <property type="entry name" value="DUF1801"/>
    <property type="match status" value="1"/>
</dbReference>
<name>A0ABW8RX03_9BACT</name>
<evidence type="ECO:0000313" key="2">
    <source>
        <dbReference type="EMBL" id="MFL0161898.1"/>
    </source>
</evidence>
<dbReference type="RefSeq" id="WP_406750483.1">
    <property type="nucleotide sequence ID" value="NZ_JBEWZH010000003.1"/>
</dbReference>
<evidence type="ECO:0000259" key="1">
    <source>
        <dbReference type="Pfam" id="PF08818"/>
    </source>
</evidence>
<proteinExistence type="predicted"/>
<evidence type="ECO:0000313" key="3">
    <source>
        <dbReference type="Proteomes" id="UP001623558"/>
    </source>
</evidence>
<dbReference type="Proteomes" id="UP001623558">
    <property type="component" value="Unassembled WGS sequence"/>
</dbReference>
<accession>A0ABW8RX03</accession>
<gene>
    <name evidence="2" type="ORF">U0R11_05800</name>
</gene>
<reference evidence="2 3" key="1">
    <citation type="submission" date="2024-07" db="EMBL/GenBank/DDBJ databases">
        <authorList>
            <person name="Pitt A."/>
            <person name="Hahn M.W."/>
        </authorList>
    </citation>
    <scope>NUCLEOTIDE SEQUENCE [LARGE SCALE GENOMIC DNA]</scope>
    <source>
        <strain evidence="2 3">1-SAACH-A3</strain>
    </source>
</reference>
<protein>
    <submittedName>
        <fullName evidence="2">DUF1801 domain-containing protein</fullName>
    </submittedName>
</protein>
<dbReference type="SUPFAM" id="SSF159888">
    <property type="entry name" value="YdhG-like"/>
    <property type="match status" value="1"/>
</dbReference>
<keyword evidence="3" id="KW-1185">Reference proteome</keyword>
<sequence>MDKFNYQSIDHYFESQDFDKQGHLQEIRKIVKQLLPDAVEVISYHLPAFKWKGKIVAYFGAFKEHISLFPHAGCIEAFQDQSKQYVMSKGTIQFPMTQPLPKELIREMIKYRIQEMELQIKLKKAK</sequence>
<dbReference type="Gene3D" id="3.90.1150.200">
    <property type="match status" value="1"/>
</dbReference>
<organism evidence="2 3">
    <name type="scientific">Aquirufa salirivi</name>
    <dbReference type="NCBI Taxonomy" id="3104729"/>
    <lineage>
        <taxon>Bacteria</taxon>
        <taxon>Pseudomonadati</taxon>
        <taxon>Bacteroidota</taxon>
        <taxon>Cytophagia</taxon>
        <taxon>Cytophagales</taxon>
        <taxon>Flectobacillaceae</taxon>
        <taxon>Aquirufa</taxon>
    </lineage>
</organism>
<dbReference type="InterPro" id="IPR014922">
    <property type="entry name" value="YdhG-like"/>
</dbReference>
<comment type="caution">
    <text evidence="2">The sequence shown here is derived from an EMBL/GenBank/DDBJ whole genome shotgun (WGS) entry which is preliminary data.</text>
</comment>
<feature type="domain" description="YdhG-like" evidence="1">
    <location>
        <begin position="21"/>
        <end position="113"/>
    </location>
</feature>
<dbReference type="EMBL" id="JBEWZH010000003">
    <property type="protein sequence ID" value="MFL0161898.1"/>
    <property type="molecule type" value="Genomic_DNA"/>
</dbReference>